<dbReference type="PANTHER" id="PTHR11003">
    <property type="entry name" value="POTASSIUM CHANNEL, SUBFAMILY K"/>
    <property type="match status" value="1"/>
</dbReference>
<accession>A0ABR4NUU4</accession>
<feature type="compositionally biased region" description="Basic residues" evidence="9">
    <location>
        <begin position="551"/>
        <end position="562"/>
    </location>
</feature>
<comment type="caution">
    <text evidence="12">The sequence shown here is derived from an EMBL/GenBank/DDBJ whole genome shotgun (WGS) entry which is preliminary data.</text>
</comment>
<proteinExistence type="inferred from homology"/>
<feature type="transmembrane region" description="Helical" evidence="10">
    <location>
        <begin position="184"/>
        <end position="208"/>
    </location>
</feature>
<feature type="transmembrane region" description="Helical" evidence="10">
    <location>
        <begin position="228"/>
        <end position="250"/>
    </location>
</feature>
<gene>
    <name evidence="12" type="ORF">RNJ44_04416</name>
</gene>
<feature type="transmembrane region" description="Helical" evidence="10">
    <location>
        <begin position="283"/>
        <end position="301"/>
    </location>
</feature>
<organism evidence="12 13">
    <name type="scientific">Nakaseomyces bracarensis</name>
    <dbReference type="NCBI Taxonomy" id="273131"/>
    <lineage>
        <taxon>Eukaryota</taxon>
        <taxon>Fungi</taxon>
        <taxon>Dikarya</taxon>
        <taxon>Ascomycota</taxon>
        <taxon>Saccharomycotina</taxon>
        <taxon>Saccharomycetes</taxon>
        <taxon>Saccharomycetales</taxon>
        <taxon>Saccharomycetaceae</taxon>
        <taxon>Nakaseomyces</taxon>
    </lineage>
</organism>
<feature type="transmembrane region" description="Helical" evidence="10">
    <location>
        <begin position="359"/>
        <end position="382"/>
    </location>
</feature>
<keyword evidence="7 8" id="KW-0407">Ion channel</keyword>
<evidence type="ECO:0000256" key="2">
    <source>
        <dbReference type="ARBA" id="ARBA00022448"/>
    </source>
</evidence>
<keyword evidence="5 8" id="KW-0406">Ion transport</keyword>
<evidence type="ECO:0000256" key="6">
    <source>
        <dbReference type="ARBA" id="ARBA00023136"/>
    </source>
</evidence>
<keyword evidence="4 10" id="KW-1133">Transmembrane helix</keyword>
<evidence type="ECO:0000256" key="4">
    <source>
        <dbReference type="ARBA" id="ARBA00022989"/>
    </source>
</evidence>
<evidence type="ECO:0000256" key="7">
    <source>
        <dbReference type="ARBA" id="ARBA00023303"/>
    </source>
</evidence>
<feature type="transmembrane region" description="Helical" evidence="10">
    <location>
        <begin position="417"/>
        <end position="441"/>
    </location>
</feature>
<evidence type="ECO:0000256" key="10">
    <source>
        <dbReference type="SAM" id="Phobius"/>
    </source>
</evidence>
<feature type="region of interest" description="Disordered" evidence="9">
    <location>
        <begin position="542"/>
        <end position="581"/>
    </location>
</feature>
<sequence>MTNDLKSSASTTTKTSFNSEIVRLERIFTHHRIRHDQVLKEALQFSNERVTIINADVASKSFGFWFIISCYFPVITACLGPVANTISIACAVEKWRVNHYHTASGIVRDRVNDPKGVFAVNILSLVIGCVSNAVLFLHFARKLSYMTSQIINITGWTAAGTMLMIDVIVMSAREVNHSYQEKTIGFWYAVITSGLYLCCTLTLSLHFVGHKLHKYPATFNLLPNERSIMIFTVILSIWLIWGAGMFSGLLHISYGNALYFCVVSLLTVGLGDIIPQSTVAKCMALFFSMTGVLILGIIVFMTRSIIQTSAGPIFFFHRVEKQRSKAWDKFTSNEDNFTDEECFDIMMNIRKKAKLKGHLYSLLWTVTIFIIFWILGATVFFFTENWTYFNAVYFCFLCLLTIGYGDYAPKTGAGRAFFVLWAIGAVPLMGAILSTVGDLLYATSETLDIKIGHLFKNSVTTVLIAPPVHIGKALTTNKIKVDGSEDAPDMGPKSSTDIISENDNDIGIIESRGLDDGLENSVTNDLQPEDIHIIAGITNQMDEESQATGVKMHRKSSLRRRNSMLPGRNNSVRSADNEEENELAKQEIFHGTNLFGPIPTTIEKLRRVNELLTVVKRLHELSLNDKDRKLNYNDWDKIHRLTLKNFDEDCINPDKTFWLSEYSPLKFPLNQPHYAFMRIVALIDRVLNELTVEESVKRQQATEPVPEDFMINPFNILPTASQSTFEGSLISSSGSICAVPFSSSEETFSGPGSNTETFTSSSGSTNSAHIGGSYINRSASANSFHPYVHSSSDTQENTPEKANSSDSKSDGE</sequence>
<keyword evidence="2 8" id="KW-0813">Transport</keyword>
<evidence type="ECO:0000256" key="5">
    <source>
        <dbReference type="ARBA" id="ARBA00023065"/>
    </source>
</evidence>
<evidence type="ECO:0000313" key="13">
    <source>
        <dbReference type="Proteomes" id="UP001623330"/>
    </source>
</evidence>
<comment type="subcellular location">
    <subcellularLocation>
        <location evidence="1">Membrane</location>
        <topology evidence="1">Multi-pass membrane protein</topology>
    </subcellularLocation>
</comment>
<feature type="domain" description="Potassium channel" evidence="11">
    <location>
        <begin position="234"/>
        <end position="306"/>
    </location>
</feature>
<feature type="transmembrane region" description="Helical" evidence="10">
    <location>
        <begin position="388"/>
        <end position="405"/>
    </location>
</feature>
<name>A0ABR4NUU4_9SACH</name>
<dbReference type="EMBL" id="JBEVYD010000005">
    <property type="protein sequence ID" value="KAL3232500.1"/>
    <property type="molecule type" value="Genomic_DNA"/>
</dbReference>
<dbReference type="PANTHER" id="PTHR11003:SF342">
    <property type="entry name" value="OUTWARD-RECTIFIER POTASSIUM CHANNEL TOK1"/>
    <property type="match status" value="1"/>
</dbReference>
<reference evidence="12 13" key="1">
    <citation type="submission" date="2024-05" db="EMBL/GenBank/DDBJ databases">
        <title>Long read based assembly of the Candida bracarensis genome reveals expanded adhesin content.</title>
        <authorList>
            <person name="Marcet-Houben M."/>
            <person name="Ksiezopolska E."/>
            <person name="Gabaldon T."/>
        </authorList>
    </citation>
    <scope>NUCLEOTIDE SEQUENCE [LARGE SCALE GENOMIC DNA]</scope>
    <source>
        <strain evidence="12 13">CBM6</strain>
    </source>
</reference>
<dbReference type="InterPro" id="IPR013099">
    <property type="entry name" value="K_chnl_dom"/>
</dbReference>
<dbReference type="SUPFAM" id="SSF81324">
    <property type="entry name" value="Voltage-gated potassium channels"/>
    <property type="match status" value="2"/>
</dbReference>
<dbReference type="GO" id="GO:0034220">
    <property type="term" value="P:monoatomic ion transmembrane transport"/>
    <property type="evidence" value="ECO:0007669"/>
    <property type="project" value="UniProtKB-KW"/>
</dbReference>
<evidence type="ECO:0000256" key="9">
    <source>
        <dbReference type="SAM" id="MobiDB-lite"/>
    </source>
</evidence>
<dbReference type="Gene3D" id="1.10.287.70">
    <property type="match status" value="2"/>
</dbReference>
<evidence type="ECO:0000313" key="12">
    <source>
        <dbReference type="EMBL" id="KAL3232500.1"/>
    </source>
</evidence>
<keyword evidence="3 8" id="KW-0812">Transmembrane</keyword>
<feature type="domain" description="Potassium channel" evidence="11">
    <location>
        <begin position="368"/>
        <end position="440"/>
    </location>
</feature>
<feature type="compositionally biased region" description="Polar residues" evidence="9">
    <location>
        <begin position="784"/>
        <end position="806"/>
    </location>
</feature>
<evidence type="ECO:0000256" key="3">
    <source>
        <dbReference type="ARBA" id="ARBA00022692"/>
    </source>
</evidence>
<dbReference type="InterPro" id="IPR003280">
    <property type="entry name" value="2pore_dom_K_chnl"/>
</dbReference>
<evidence type="ECO:0000256" key="1">
    <source>
        <dbReference type="ARBA" id="ARBA00004141"/>
    </source>
</evidence>
<feature type="region of interest" description="Disordered" evidence="9">
    <location>
        <begin position="784"/>
        <end position="812"/>
    </location>
</feature>
<dbReference type="Proteomes" id="UP001623330">
    <property type="component" value="Unassembled WGS sequence"/>
</dbReference>
<evidence type="ECO:0000256" key="8">
    <source>
        <dbReference type="RuleBase" id="RU003857"/>
    </source>
</evidence>
<feature type="transmembrane region" description="Helical" evidence="10">
    <location>
        <begin position="257"/>
        <end position="277"/>
    </location>
</feature>
<feature type="transmembrane region" description="Helical" evidence="10">
    <location>
        <begin position="118"/>
        <end position="138"/>
    </location>
</feature>
<keyword evidence="6 10" id="KW-0472">Membrane</keyword>
<dbReference type="Pfam" id="PF07885">
    <property type="entry name" value="Ion_trans_2"/>
    <property type="match status" value="2"/>
</dbReference>
<feature type="transmembrane region" description="Helical" evidence="10">
    <location>
        <begin position="150"/>
        <end position="172"/>
    </location>
</feature>
<feature type="region of interest" description="Disordered" evidence="9">
    <location>
        <begin position="744"/>
        <end position="766"/>
    </location>
</feature>
<comment type="similarity">
    <text evidence="8">Belongs to the two pore domain potassium channel (TC 1.A.1.8) family.</text>
</comment>
<protein>
    <submittedName>
        <fullName evidence="12">Outward-rectifier potassium channel TOK1</fullName>
    </submittedName>
</protein>
<evidence type="ECO:0000259" key="11">
    <source>
        <dbReference type="Pfam" id="PF07885"/>
    </source>
</evidence>
<dbReference type="PRINTS" id="PR01333">
    <property type="entry name" value="2POREKCHANEL"/>
</dbReference>
<keyword evidence="13" id="KW-1185">Reference proteome</keyword>